<protein>
    <submittedName>
        <fullName evidence="2">Beta-lactamase</fullName>
    </submittedName>
</protein>
<keyword evidence="3" id="KW-1185">Reference proteome</keyword>
<evidence type="ECO:0000313" key="3">
    <source>
        <dbReference type="Proteomes" id="UP000027345"/>
    </source>
</evidence>
<organism evidence="2 3">
    <name type="scientific">Amycolatopsis rifamycinica</name>
    <dbReference type="NCBI Taxonomy" id="287986"/>
    <lineage>
        <taxon>Bacteria</taxon>
        <taxon>Bacillati</taxon>
        <taxon>Actinomycetota</taxon>
        <taxon>Actinomycetes</taxon>
        <taxon>Pseudonocardiales</taxon>
        <taxon>Pseudonocardiaceae</taxon>
        <taxon>Amycolatopsis</taxon>
    </lineage>
</organism>
<dbReference type="CDD" id="cd16282">
    <property type="entry name" value="metallo-hydrolase-like_MBL-fold"/>
    <property type="match status" value="1"/>
</dbReference>
<dbReference type="PANTHER" id="PTHR42951:SF4">
    <property type="entry name" value="ACYL-COENZYME A THIOESTERASE MBLAC2"/>
    <property type="match status" value="1"/>
</dbReference>
<dbReference type="Proteomes" id="UP000027345">
    <property type="component" value="Unassembled WGS sequence"/>
</dbReference>
<dbReference type="eggNOG" id="COG0491">
    <property type="taxonomic scope" value="Bacteria"/>
</dbReference>
<sequence>MPAVRSNIVPLRHARPGVVAYVKSPAEWFVANSGWIQGTEGVALIDTCGTEQATLELLRDVRKYAGDQELTVVITHAHGEHHNGLGVALRDGGTALAAPGSLDLVKAGPQTYGNVFTYTRWGVLEPPEPGAVRPVTGWQKLDLGGAVVDVVAVPGVAHTAGDLVVHEPRSGTLFTGDLVFIGDTPIAVHGSIPGWLDALAWLQDTFRPRTLVPGHGPVATPGHTAFHGMRVYLEWLLEATTRQSNFAKLAKQASMRWPSWRNPERHIGNLMRAYADQHGRKLDVDLAIDAVLAAAGGRIDLDLLLGGEPVRQISWAIS</sequence>
<dbReference type="RefSeq" id="WP_043775396.1">
    <property type="nucleotide sequence ID" value="NZ_JMQI01000002.1"/>
</dbReference>
<dbReference type="OrthoDB" id="2273115at2"/>
<dbReference type="SUPFAM" id="SSF56281">
    <property type="entry name" value="Metallo-hydrolase/oxidoreductase"/>
    <property type="match status" value="1"/>
</dbReference>
<dbReference type="InterPro" id="IPR001279">
    <property type="entry name" value="Metallo-B-lactamas"/>
</dbReference>
<name>A0A066UDL5_9PSEU</name>
<dbReference type="STRING" id="287986.DV20_00910"/>
<dbReference type="PANTHER" id="PTHR42951">
    <property type="entry name" value="METALLO-BETA-LACTAMASE DOMAIN-CONTAINING"/>
    <property type="match status" value="1"/>
</dbReference>
<evidence type="ECO:0000313" key="2">
    <source>
        <dbReference type="EMBL" id="KDN23977.1"/>
    </source>
</evidence>
<comment type="caution">
    <text evidence="2">The sequence shown here is derived from an EMBL/GenBank/DDBJ whole genome shotgun (WGS) entry which is preliminary data.</text>
</comment>
<gene>
    <name evidence="2" type="ORF">DV20_00910</name>
</gene>
<accession>A0A066UDL5</accession>
<dbReference type="SMART" id="SM00849">
    <property type="entry name" value="Lactamase_B"/>
    <property type="match status" value="1"/>
</dbReference>
<dbReference type="Gene3D" id="3.60.15.10">
    <property type="entry name" value="Ribonuclease Z/Hydroxyacylglutathione hydrolase-like"/>
    <property type="match status" value="1"/>
</dbReference>
<dbReference type="EMBL" id="JMQI01000002">
    <property type="protein sequence ID" value="KDN23977.1"/>
    <property type="molecule type" value="Genomic_DNA"/>
</dbReference>
<feature type="domain" description="Metallo-beta-lactamase" evidence="1">
    <location>
        <begin position="30"/>
        <end position="215"/>
    </location>
</feature>
<dbReference type="InterPro" id="IPR050855">
    <property type="entry name" value="NDM-1-like"/>
</dbReference>
<evidence type="ECO:0000259" key="1">
    <source>
        <dbReference type="SMART" id="SM00849"/>
    </source>
</evidence>
<proteinExistence type="predicted"/>
<reference evidence="2 3" key="1">
    <citation type="submission" date="2014-05" db="EMBL/GenBank/DDBJ databases">
        <title>Draft genome sequence of Amycolatopsis rifamycinica DSM 46095.</title>
        <authorList>
            <person name="Lal R."/>
            <person name="Saxena A."/>
            <person name="Kumari R."/>
            <person name="Mukherjee U."/>
            <person name="Singh P."/>
            <person name="Sangwan N."/>
            <person name="Mahato N.K."/>
        </authorList>
    </citation>
    <scope>NUCLEOTIDE SEQUENCE [LARGE SCALE GENOMIC DNA]</scope>
    <source>
        <strain evidence="2 3">DSM 46095</strain>
    </source>
</reference>
<dbReference type="InterPro" id="IPR036866">
    <property type="entry name" value="RibonucZ/Hydroxyglut_hydro"/>
</dbReference>
<dbReference type="AlphaFoldDB" id="A0A066UDL5"/>
<dbReference type="Pfam" id="PF00753">
    <property type="entry name" value="Lactamase_B"/>
    <property type="match status" value="1"/>
</dbReference>